<dbReference type="PANTHER" id="PTHR10039:SF5">
    <property type="entry name" value="NACHT DOMAIN-CONTAINING PROTEIN"/>
    <property type="match status" value="1"/>
</dbReference>
<dbReference type="Pfam" id="PF24883">
    <property type="entry name" value="NPHP3_N"/>
    <property type="match status" value="1"/>
</dbReference>
<accession>A0AA40D889</accession>
<evidence type="ECO:0000256" key="2">
    <source>
        <dbReference type="SAM" id="MobiDB-lite"/>
    </source>
</evidence>
<keyword evidence="5" id="KW-1185">Reference proteome</keyword>
<sequence>MTLHLCATSSEALQQMQADLRQWEAFNCLRHNELQGTLQPLAELVRGLQGPPKTELQDLNQLCIDLRALSLDTRRYVLEASVLKSLHYPELSLRHNIIPEAHKVTLNWAFGPLQGSNTDAFGGICRWLSGSGGLFWVSGKPGSGKSTLMKFIADNINTRKLLTHWSKGQEVILAAHYFTIYGNPIQRSLEGLLRSLVYNILRQEPTLIQRVLPLRYKNQEDQEPWKQSELQSVLKQLAGEHVHAKLCFFIDGLDEYAGDHLEICETLQELSQSPFVKLFVSSRPWNVFENALGGNPDSKLYMQSLTQTDIQQYAGAMLRSHPRWDNLVGEAGNEKADSLIQKIIQKSSGVFLWVTLVTRLLREGLTNDDSIRDLERRLDGFPSELGPFFQVILDSVDPFYLDRMARALLFALHAQKPLHIQMYMYLDKEYYEEDYALGAPRRIIATAQDAEWQLTAQAAFVFRRVNGWCKGLLERNHDQVEFLHRTVYDFLNTPELQQTLREKAKTNNADFCPPLSLLRAAIAYTKQSHWLEPPAFTSRVKAPEAEDPLVALSPFGRMVEGIVDFAQRLEELGGEAVLSATSLLDNMDMSIDTVASEVRESKTITIARVLYRYHILRAGLRGYLATKLPSATYLDRLSFARFICQSPLSVIFEEIPASKEAFEWVAKAIMDSGYSPNDSLLPREGGREMACDILSPNRTTDRYRRLFSLRQGTPWEQLVEMTTSMVLRDGSTQPHPNALSDFTTGLEYDAFVLLLGYGADVNSRVLIQSEGETFSIPIWLKFLLYAVHLPLFSKHTTAYEKTLDLMLKVAEPEHWLQSLRDSDHEHSLPALTNDLTSGRTMLETFGKSLSRLTWIEKRKFAGAGDWFVKMLPEAVRSEALSVLQSLGLDDTGVREIRSSHGNIVGRGTKRSLLVAGFVGDGSGDWNRVKRPQSQLPDKYSTTLPTGTHNNNNDNNNKNNDIDLLIRPHTTPPGPTKWWTRPGLSRSPPPPLKQRQVTIMGVNKESPAAPKPLLPLFSHHRSHEYHRSVELPTPKSDLQTTRVRGTSPEAE</sequence>
<organism evidence="4 5">
    <name type="scientific">Cercophora samala</name>
    <dbReference type="NCBI Taxonomy" id="330535"/>
    <lineage>
        <taxon>Eukaryota</taxon>
        <taxon>Fungi</taxon>
        <taxon>Dikarya</taxon>
        <taxon>Ascomycota</taxon>
        <taxon>Pezizomycotina</taxon>
        <taxon>Sordariomycetes</taxon>
        <taxon>Sordariomycetidae</taxon>
        <taxon>Sordariales</taxon>
        <taxon>Lasiosphaeriaceae</taxon>
        <taxon>Cercophora</taxon>
    </lineage>
</organism>
<dbReference type="PROSITE" id="PS50837">
    <property type="entry name" value="NACHT"/>
    <property type="match status" value="1"/>
</dbReference>
<comment type="caution">
    <text evidence="4">The sequence shown here is derived from an EMBL/GenBank/DDBJ whole genome shotgun (WGS) entry which is preliminary data.</text>
</comment>
<evidence type="ECO:0000313" key="4">
    <source>
        <dbReference type="EMBL" id="KAK0666646.1"/>
    </source>
</evidence>
<dbReference type="InterPro" id="IPR056693">
    <property type="entry name" value="DUF7791"/>
</dbReference>
<keyword evidence="1" id="KW-0677">Repeat</keyword>
<dbReference type="InterPro" id="IPR007111">
    <property type="entry name" value="NACHT_NTPase"/>
</dbReference>
<dbReference type="PANTHER" id="PTHR10039">
    <property type="entry name" value="AMELOGENIN"/>
    <property type="match status" value="1"/>
</dbReference>
<feature type="domain" description="NACHT" evidence="3">
    <location>
        <begin position="133"/>
        <end position="284"/>
    </location>
</feature>
<feature type="region of interest" description="Disordered" evidence="2">
    <location>
        <begin position="923"/>
        <end position="1050"/>
    </location>
</feature>
<name>A0AA40D889_9PEZI</name>
<proteinExistence type="predicted"/>
<evidence type="ECO:0000259" key="3">
    <source>
        <dbReference type="PROSITE" id="PS50837"/>
    </source>
</evidence>
<protein>
    <recommendedName>
        <fullName evidence="3">NACHT domain-containing protein</fullName>
    </recommendedName>
</protein>
<evidence type="ECO:0000256" key="1">
    <source>
        <dbReference type="ARBA" id="ARBA00022737"/>
    </source>
</evidence>
<feature type="compositionally biased region" description="Polar residues" evidence="2">
    <location>
        <begin position="931"/>
        <end position="948"/>
    </location>
</feature>
<dbReference type="Pfam" id="PF25053">
    <property type="entry name" value="DUF7791"/>
    <property type="match status" value="1"/>
</dbReference>
<dbReference type="InterPro" id="IPR027417">
    <property type="entry name" value="P-loop_NTPase"/>
</dbReference>
<dbReference type="Proteomes" id="UP001174997">
    <property type="component" value="Unassembled WGS sequence"/>
</dbReference>
<evidence type="ECO:0000313" key="5">
    <source>
        <dbReference type="Proteomes" id="UP001174997"/>
    </source>
</evidence>
<gene>
    <name evidence="4" type="ORF">QBC41DRAFT_397861</name>
</gene>
<dbReference type="Gene3D" id="3.40.50.300">
    <property type="entry name" value="P-loop containing nucleotide triphosphate hydrolases"/>
    <property type="match status" value="1"/>
</dbReference>
<dbReference type="InterPro" id="IPR056884">
    <property type="entry name" value="NPHP3-like_N"/>
</dbReference>
<dbReference type="AlphaFoldDB" id="A0AA40D889"/>
<reference evidence="4" key="1">
    <citation type="submission" date="2023-06" db="EMBL/GenBank/DDBJ databases">
        <title>Genome-scale phylogeny and comparative genomics of the fungal order Sordariales.</title>
        <authorList>
            <consortium name="Lawrence Berkeley National Laboratory"/>
            <person name="Hensen N."/>
            <person name="Bonometti L."/>
            <person name="Westerberg I."/>
            <person name="Brannstrom I.O."/>
            <person name="Guillou S."/>
            <person name="Cros-Aarteil S."/>
            <person name="Calhoun S."/>
            <person name="Haridas S."/>
            <person name="Kuo A."/>
            <person name="Mondo S."/>
            <person name="Pangilinan J."/>
            <person name="Riley R."/>
            <person name="Labutti K."/>
            <person name="Andreopoulos B."/>
            <person name="Lipzen A."/>
            <person name="Chen C."/>
            <person name="Yanf M."/>
            <person name="Daum C."/>
            <person name="Ng V."/>
            <person name="Clum A."/>
            <person name="Steindorff A."/>
            <person name="Ohm R."/>
            <person name="Martin F."/>
            <person name="Silar P."/>
            <person name="Natvig D."/>
            <person name="Lalanne C."/>
            <person name="Gautier V."/>
            <person name="Ament-Velasquez S.L."/>
            <person name="Kruys A."/>
            <person name="Hutchinson M.I."/>
            <person name="Powell A.J."/>
            <person name="Barry K."/>
            <person name="Miller A.N."/>
            <person name="Grigoriev I.V."/>
            <person name="Debuchy R."/>
            <person name="Gladieux P."/>
            <person name="Thoren M.H."/>
            <person name="Johannesson H."/>
        </authorList>
    </citation>
    <scope>NUCLEOTIDE SEQUENCE</scope>
    <source>
        <strain evidence="4">CBS 307.81</strain>
    </source>
</reference>
<feature type="compositionally biased region" description="Low complexity" evidence="2">
    <location>
        <begin position="949"/>
        <end position="958"/>
    </location>
</feature>
<dbReference type="EMBL" id="JAULSY010000085">
    <property type="protein sequence ID" value="KAK0666646.1"/>
    <property type="molecule type" value="Genomic_DNA"/>
</dbReference>
<dbReference type="SUPFAM" id="SSF52540">
    <property type="entry name" value="P-loop containing nucleoside triphosphate hydrolases"/>
    <property type="match status" value="1"/>
</dbReference>